<dbReference type="InterPro" id="IPR046757">
    <property type="entry name" value="YL1_N"/>
</dbReference>
<sequence length="257" mass="29308">MVVSIDQTRPVKVNTCVRCEMASLPNRANRGSRINKLIGEAAEADEAFWSHEVWNDDEDEDYVSEAEEEDIVDSDFDEEEAPDEDIHDGDVERNRRAKTRAPKILHQRPLRSTPRTPTYSCPPAASTPTAPAGPIEPMAVRSSTVQKRFLSQELQQKYTEEARNMHDKVAKVVVRMTQEQLLKEAVLTEVQNTASLNRLERLEEEKRLVDEIMPKAKHTGPMVRYHSALGKPKLITFLHVDDFPAVFKRPKHDTVSR</sequence>
<accession>A0A418AQ20</accession>
<dbReference type="VEuPathDB" id="FungiDB:H310_13808"/>
<feature type="compositionally biased region" description="Acidic residues" evidence="1">
    <location>
        <begin position="55"/>
        <end position="87"/>
    </location>
</feature>
<protein>
    <recommendedName>
        <fullName evidence="2">Vps72/YL1 N-terminal domain-containing protein</fullName>
    </recommendedName>
</protein>
<dbReference type="EMBL" id="QUSY01000820">
    <property type="protein sequence ID" value="RHY27192.1"/>
    <property type="molecule type" value="Genomic_DNA"/>
</dbReference>
<dbReference type="PANTHER" id="PTHR13275:SF4">
    <property type="entry name" value="VACUOLAR PROTEIN SORTING-ASSOCIATED PROTEIN 72 HOMOLOG"/>
    <property type="match status" value="1"/>
</dbReference>
<gene>
    <name evidence="3" type="ORF">DYB32_006961</name>
</gene>
<feature type="compositionally biased region" description="Low complexity" evidence="1">
    <location>
        <begin position="116"/>
        <end position="133"/>
    </location>
</feature>
<dbReference type="AlphaFoldDB" id="A0A418AQ20"/>
<keyword evidence="4" id="KW-1185">Reference proteome</keyword>
<dbReference type="Proteomes" id="UP000285060">
    <property type="component" value="Unassembled WGS sequence"/>
</dbReference>
<evidence type="ECO:0000313" key="4">
    <source>
        <dbReference type="Proteomes" id="UP000285060"/>
    </source>
</evidence>
<feature type="region of interest" description="Disordered" evidence="1">
    <location>
        <begin position="54"/>
        <end position="96"/>
    </location>
</feature>
<evidence type="ECO:0000313" key="3">
    <source>
        <dbReference type="EMBL" id="RHY27192.1"/>
    </source>
</evidence>
<feature type="domain" description="Vps72/YL1 N-terminal" evidence="2">
    <location>
        <begin position="25"/>
        <end position="227"/>
    </location>
</feature>
<comment type="caution">
    <text evidence="3">The sequence shown here is derived from an EMBL/GenBank/DDBJ whole genome shotgun (WGS) entry which is preliminary data.</text>
</comment>
<name>A0A418AQ20_9STRA</name>
<dbReference type="GO" id="GO:0005634">
    <property type="term" value="C:nucleus"/>
    <property type="evidence" value="ECO:0007669"/>
    <property type="project" value="TreeGrafter"/>
</dbReference>
<dbReference type="PANTHER" id="PTHR13275">
    <property type="entry name" value="YL-1 PROTEIN TRANSCRIPTION FACTOR-LIKE 1"/>
    <property type="match status" value="1"/>
</dbReference>
<feature type="region of interest" description="Disordered" evidence="1">
    <location>
        <begin position="110"/>
        <end position="135"/>
    </location>
</feature>
<proteinExistence type="predicted"/>
<evidence type="ECO:0000259" key="2">
    <source>
        <dbReference type="Pfam" id="PF05764"/>
    </source>
</evidence>
<reference evidence="3 4" key="1">
    <citation type="submission" date="2018-08" db="EMBL/GenBank/DDBJ databases">
        <title>Aphanomyces genome sequencing and annotation.</title>
        <authorList>
            <person name="Minardi D."/>
            <person name="Oidtmann B."/>
            <person name="Van Der Giezen M."/>
            <person name="Studholme D.J."/>
        </authorList>
    </citation>
    <scope>NUCLEOTIDE SEQUENCE [LARGE SCALE GENOMIC DNA]</scope>
    <source>
        <strain evidence="3 4">NJM0002</strain>
    </source>
</reference>
<dbReference type="Pfam" id="PF05764">
    <property type="entry name" value="YL1"/>
    <property type="match status" value="1"/>
</dbReference>
<evidence type="ECO:0000256" key="1">
    <source>
        <dbReference type="SAM" id="MobiDB-lite"/>
    </source>
</evidence>
<organism evidence="3 4">
    <name type="scientific">Aphanomyces invadans</name>
    <dbReference type="NCBI Taxonomy" id="157072"/>
    <lineage>
        <taxon>Eukaryota</taxon>
        <taxon>Sar</taxon>
        <taxon>Stramenopiles</taxon>
        <taxon>Oomycota</taxon>
        <taxon>Saprolegniomycetes</taxon>
        <taxon>Saprolegniales</taxon>
        <taxon>Verrucalvaceae</taxon>
        <taxon>Aphanomyces</taxon>
    </lineage>
</organism>